<feature type="active site" evidence="3">
    <location>
        <position position="101"/>
    </location>
</feature>
<dbReference type="Proteomes" id="UP000016930">
    <property type="component" value="Unassembled WGS sequence"/>
</dbReference>
<dbReference type="OrthoDB" id="660550at2759"/>
<name>M2RH24_CERS8</name>
<dbReference type="PROSITE" id="PS51767">
    <property type="entry name" value="PEPTIDASE_A1"/>
    <property type="match status" value="1"/>
</dbReference>
<dbReference type="InterPro" id="IPR001461">
    <property type="entry name" value="Aspartic_peptidase_A1"/>
</dbReference>
<dbReference type="SUPFAM" id="SSF50630">
    <property type="entry name" value="Acid proteases"/>
    <property type="match status" value="1"/>
</dbReference>
<dbReference type="PANTHER" id="PTHR47966:SF74">
    <property type="entry name" value="AGR407CP"/>
    <property type="match status" value="1"/>
</dbReference>
<dbReference type="HOGENOM" id="CLU_038846_0_0_1"/>
<dbReference type="InterPro" id="IPR001969">
    <property type="entry name" value="Aspartic_peptidase_AS"/>
</dbReference>
<evidence type="ECO:0000256" key="4">
    <source>
        <dbReference type="RuleBase" id="RU000454"/>
    </source>
</evidence>
<dbReference type="PROSITE" id="PS00141">
    <property type="entry name" value="ASP_PROTEASE"/>
    <property type="match status" value="1"/>
</dbReference>
<dbReference type="InterPro" id="IPR021109">
    <property type="entry name" value="Peptidase_aspartic_dom_sf"/>
</dbReference>
<dbReference type="GO" id="GO:0004190">
    <property type="term" value="F:aspartic-type endopeptidase activity"/>
    <property type="evidence" value="ECO:0007669"/>
    <property type="project" value="UniProtKB-KW"/>
</dbReference>
<keyword evidence="2 4" id="KW-0064">Aspartyl protease</keyword>
<evidence type="ECO:0000256" key="2">
    <source>
        <dbReference type="ARBA" id="ARBA00022750"/>
    </source>
</evidence>
<proteinExistence type="inferred from homology"/>
<evidence type="ECO:0000256" key="3">
    <source>
        <dbReference type="PIRSR" id="PIRSR601461-1"/>
    </source>
</evidence>
<evidence type="ECO:0000259" key="6">
    <source>
        <dbReference type="PROSITE" id="PS51767"/>
    </source>
</evidence>
<keyword evidence="4" id="KW-0645">Protease</keyword>
<gene>
    <name evidence="7" type="ORF">CERSUDRAFT_152760</name>
</gene>
<feature type="chain" id="PRO_5004023993" description="Peptidase A1 domain-containing protein" evidence="5">
    <location>
        <begin position="19"/>
        <end position="412"/>
    </location>
</feature>
<feature type="signal peptide" evidence="5">
    <location>
        <begin position="1"/>
        <end position="18"/>
    </location>
</feature>
<dbReference type="AlphaFoldDB" id="M2RH24"/>
<keyword evidence="4" id="KW-0378">Hydrolase</keyword>
<dbReference type="GO" id="GO:0006508">
    <property type="term" value="P:proteolysis"/>
    <property type="evidence" value="ECO:0007669"/>
    <property type="project" value="UniProtKB-KW"/>
</dbReference>
<feature type="domain" description="Peptidase A1" evidence="6">
    <location>
        <begin position="83"/>
        <end position="402"/>
    </location>
</feature>
<dbReference type="CDD" id="cd05471">
    <property type="entry name" value="pepsin_like"/>
    <property type="match status" value="1"/>
</dbReference>
<dbReference type="PRINTS" id="PR00792">
    <property type="entry name" value="PEPSIN"/>
</dbReference>
<keyword evidence="8" id="KW-1185">Reference proteome</keyword>
<dbReference type="STRING" id="914234.M2RH24"/>
<dbReference type="EMBL" id="KB445795">
    <property type="protein sequence ID" value="EMD38116.1"/>
    <property type="molecule type" value="Genomic_DNA"/>
</dbReference>
<evidence type="ECO:0000256" key="5">
    <source>
        <dbReference type="SAM" id="SignalP"/>
    </source>
</evidence>
<comment type="similarity">
    <text evidence="1 4">Belongs to the peptidase A1 family.</text>
</comment>
<evidence type="ECO:0000313" key="7">
    <source>
        <dbReference type="EMBL" id="EMD38116.1"/>
    </source>
</evidence>
<evidence type="ECO:0000313" key="8">
    <source>
        <dbReference type="Proteomes" id="UP000016930"/>
    </source>
</evidence>
<dbReference type="Gene3D" id="2.40.70.10">
    <property type="entry name" value="Acid Proteases"/>
    <property type="match status" value="2"/>
</dbReference>
<feature type="active site" evidence="3">
    <location>
        <position position="282"/>
    </location>
</feature>
<accession>M2RH24</accession>
<dbReference type="PANTHER" id="PTHR47966">
    <property type="entry name" value="BETA-SITE APP-CLEAVING ENZYME, ISOFORM A-RELATED"/>
    <property type="match status" value="1"/>
</dbReference>
<evidence type="ECO:0000256" key="1">
    <source>
        <dbReference type="ARBA" id="ARBA00007447"/>
    </source>
</evidence>
<sequence length="412" mass="43846">MLPVLPLFVLTVILSVVSKPVVIRDSQFNLPVVRKLNFTGESTIPELDRARSQSILKRPTRIVHGDAARAVFDVAATNEALQYVTSVGVGTPPTNYTLIVDTGSANTWLGAMKPYVRTNSSVDTGQQVSMTYPSGSFSGEEFTDRLSLGSFNVTVQGLGVASRSIGFENVDGVLGLGPANLTIGTLFPDTEATIPTVTDTGFAQGVLTAHEVSISFQPTTEEVNVNGVVTFGGNNPSRFNNPISFVPLTATSPSKDFIGINQTITYGTSGFPILANAAGIIDAGTTLLLLATDTLQRYLTVVGGSNEPDPETGFYTISPANFARLQSLFFTIGDTAYEFTANAQIWPRSLNTAIGGNPNTIYLITADLGTRSGSGLDFMNGMVWLERFYFIYDVGAGEVGFATTPFTHATTN</sequence>
<dbReference type="Pfam" id="PF00026">
    <property type="entry name" value="Asp"/>
    <property type="match status" value="1"/>
</dbReference>
<reference evidence="7 8" key="1">
    <citation type="journal article" date="2012" name="Proc. Natl. Acad. Sci. U.S.A.">
        <title>Comparative genomics of Ceriporiopsis subvermispora and Phanerochaete chrysosporium provide insight into selective ligninolysis.</title>
        <authorList>
            <person name="Fernandez-Fueyo E."/>
            <person name="Ruiz-Duenas F.J."/>
            <person name="Ferreira P."/>
            <person name="Floudas D."/>
            <person name="Hibbett D.S."/>
            <person name="Canessa P."/>
            <person name="Larrondo L.F."/>
            <person name="James T.Y."/>
            <person name="Seelenfreund D."/>
            <person name="Lobos S."/>
            <person name="Polanco R."/>
            <person name="Tello M."/>
            <person name="Honda Y."/>
            <person name="Watanabe T."/>
            <person name="Watanabe T."/>
            <person name="Ryu J.S."/>
            <person name="Kubicek C.P."/>
            <person name="Schmoll M."/>
            <person name="Gaskell J."/>
            <person name="Hammel K.E."/>
            <person name="St John F.J."/>
            <person name="Vanden Wymelenberg A."/>
            <person name="Sabat G."/>
            <person name="Splinter BonDurant S."/>
            <person name="Syed K."/>
            <person name="Yadav J.S."/>
            <person name="Doddapaneni H."/>
            <person name="Subramanian V."/>
            <person name="Lavin J.L."/>
            <person name="Oguiza J.A."/>
            <person name="Perez G."/>
            <person name="Pisabarro A.G."/>
            <person name="Ramirez L."/>
            <person name="Santoyo F."/>
            <person name="Master E."/>
            <person name="Coutinho P.M."/>
            <person name="Henrissat B."/>
            <person name="Lombard V."/>
            <person name="Magnuson J.K."/>
            <person name="Kuees U."/>
            <person name="Hori C."/>
            <person name="Igarashi K."/>
            <person name="Samejima M."/>
            <person name="Held B.W."/>
            <person name="Barry K.W."/>
            <person name="LaButti K.M."/>
            <person name="Lapidus A."/>
            <person name="Lindquist E.A."/>
            <person name="Lucas S.M."/>
            <person name="Riley R."/>
            <person name="Salamov A.A."/>
            <person name="Hoffmeister D."/>
            <person name="Schwenk D."/>
            <person name="Hadar Y."/>
            <person name="Yarden O."/>
            <person name="de Vries R.P."/>
            <person name="Wiebenga A."/>
            <person name="Stenlid J."/>
            <person name="Eastwood D."/>
            <person name="Grigoriev I.V."/>
            <person name="Berka R.M."/>
            <person name="Blanchette R.A."/>
            <person name="Kersten P."/>
            <person name="Martinez A.T."/>
            <person name="Vicuna R."/>
            <person name="Cullen D."/>
        </authorList>
    </citation>
    <scope>NUCLEOTIDE SEQUENCE [LARGE SCALE GENOMIC DNA]</scope>
    <source>
        <strain evidence="7 8">B</strain>
    </source>
</reference>
<protein>
    <recommendedName>
        <fullName evidence="6">Peptidase A1 domain-containing protein</fullName>
    </recommendedName>
</protein>
<dbReference type="InterPro" id="IPR034164">
    <property type="entry name" value="Pepsin-like_dom"/>
</dbReference>
<organism evidence="7 8">
    <name type="scientific">Ceriporiopsis subvermispora (strain B)</name>
    <name type="common">White-rot fungus</name>
    <name type="synonym">Gelatoporia subvermispora</name>
    <dbReference type="NCBI Taxonomy" id="914234"/>
    <lineage>
        <taxon>Eukaryota</taxon>
        <taxon>Fungi</taxon>
        <taxon>Dikarya</taxon>
        <taxon>Basidiomycota</taxon>
        <taxon>Agaricomycotina</taxon>
        <taxon>Agaricomycetes</taxon>
        <taxon>Polyporales</taxon>
        <taxon>Gelatoporiaceae</taxon>
        <taxon>Gelatoporia</taxon>
    </lineage>
</organism>
<keyword evidence="5" id="KW-0732">Signal</keyword>
<dbReference type="InterPro" id="IPR033121">
    <property type="entry name" value="PEPTIDASE_A1"/>
</dbReference>
<dbReference type="MEROPS" id="A01.019"/>